<feature type="region of interest" description="Disordered" evidence="7">
    <location>
        <begin position="140"/>
        <end position="188"/>
    </location>
</feature>
<evidence type="ECO:0000256" key="7">
    <source>
        <dbReference type="SAM" id="MobiDB-lite"/>
    </source>
</evidence>
<keyword evidence="6" id="KW-0175">Coiled coil</keyword>
<keyword evidence="3" id="KW-0805">Transcription regulation</keyword>
<keyword evidence="10" id="KW-1185">Reference proteome</keyword>
<dbReference type="GO" id="GO:0045746">
    <property type="term" value="P:negative regulation of Notch signaling pathway"/>
    <property type="evidence" value="ECO:0007669"/>
    <property type="project" value="InterPro"/>
</dbReference>
<comment type="caution">
    <text evidence="9">The sequence shown here is derived from an EMBL/GenBank/DDBJ whole genome shotgun (WGS) entry which is preliminary data.</text>
</comment>
<evidence type="ECO:0000256" key="2">
    <source>
        <dbReference type="ARBA" id="ARBA00022491"/>
    </source>
</evidence>
<organism evidence="9 10">
    <name type="scientific">Leptosia nina</name>
    <dbReference type="NCBI Taxonomy" id="320188"/>
    <lineage>
        <taxon>Eukaryota</taxon>
        <taxon>Metazoa</taxon>
        <taxon>Ecdysozoa</taxon>
        <taxon>Arthropoda</taxon>
        <taxon>Hexapoda</taxon>
        <taxon>Insecta</taxon>
        <taxon>Pterygota</taxon>
        <taxon>Neoptera</taxon>
        <taxon>Endopterygota</taxon>
        <taxon>Lepidoptera</taxon>
        <taxon>Glossata</taxon>
        <taxon>Ditrysia</taxon>
        <taxon>Papilionoidea</taxon>
        <taxon>Pieridae</taxon>
        <taxon>Pierinae</taxon>
        <taxon>Leptosia</taxon>
    </lineage>
</organism>
<evidence type="ECO:0000256" key="1">
    <source>
        <dbReference type="ARBA" id="ARBA00004123"/>
    </source>
</evidence>
<evidence type="ECO:0000313" key="9">
    <source>
        <dbReference type="EMBL" id="CAK1555715.1"/>
    </source>
</evidence>
<dbReference type="InterPro" id="IPR037496">
    <property type="entry name" value="BEND6-like"/>
</dbReference>
<evidence type="ECO:0000256" key="4">
    <source>
        <dbReference type="ARBA" id="ARBA00023163"/>
    </source>
</evidence>
<dbReference type="Pfam" id="PF10523">
    <property type="entry name" value="BEN"/>
    <property type="match status" value="1"/>
</dbReference>
<evidence type="ECO:0000259" key="8">
    <source>
        <dbReference type="PROSITE" id="PS51457"/>
    </source>
</evidence>
<feature type="region of interest" description="Disordered" evidence="7">
    <location>
        <begin position="314"/>
        <end position="344"/>
    </location>
</feature>
<dbReference type="GO" id="GO:0005634">
    <property type="term" value="C:nucleus"/>
    <property type="evidence" value="ECO:0007669"/>
    <property type="project" value="UniProtKB-SubCell"/>
</dbReference>
<dbReference type="Gene3D" id="1.10.10.2590">
    <property type="entry name" value="BEN domain"/>
    <property type="match status" value="1"/>
</dbReference>
<feature type="compositionally biased region" description="Polar residues" evidence="7">
    <location>
        <begin position="332"/>
        <end position="344"/>
    </location>
</feature>
<keyword evidence="5" id="KW-0539">Nucleus</keyword>
<evidence type="ECO:0000313" key="10">
    <source>
        <dbReference type="Proteomes" id="UP001497472"/>
    </source>
</evidence>
<reference evidence="9 10" key="1">
    <citation type="submission" date="2023-11" db="EMBL/GenBank/DDBJ databases">
        <authorList>
            <person name="Okamura Y."/>
        </authorList>
    </citation>
    <scope>NUCLEOTIDE SEQUENCE [LARGE SCALE GENOMIC DNA]</scope>
</reference>
<evidence type="ECO:0000256" key="3">
    <source>
        <dbReference type="ARBA" id="ARBA00023015"/>
    </source>
</evidence>
<dbReference type="PROSITE" id="PS51457">
    <property type="entry name" value="BEN"/>
    <property type="match status" value="1"/>
</dbReference>
<keyword evidence="2" id="KW-0678">Repressor</keyword>
<dbReference type="SMART" id="SM01025">
    <property type="entry name" value="BEN"/>
    <property type="match status" value="1"/>
</dbReference>
<proteinExistence type="predicted"/>
<dbReference type="GO" id="GO:0045666">
    <property type="term" value="P:positive regulation of neuron differentiation"/>
    <property type="evidence" value="ECO:0007669"/>
    <property type="project" value="InterPro"/>
</dbReference>
<feature type="compositionally biased region" description="Basic residues" evidence="7">
    <location>
        <begin position="314"/>
        <end position="327"/>
    </location>
</feature>
<gene>
    <name evidence="9" type="ORF">LNINA_LOCUS14509</name>
</gene>
<name>A0AAV1K548_9NEOP</name>
<dbReference type="PANTHER" id="PTHR35346:SF1">
    <property type="entry name" value="BEN DOMAIN-CONTAINING PROTEIN 6"/>
    <property type="match status" value="1"/>
</dbReference>
<keyword evidence="4" id="KW-0804">Transcription</keyword>
<dbReference type="EMBL" id="CAVLEF010000280">
    <property type="protein sequence ID" value="CAK1555715.1"/>
    <property type="molecule type" value="Genomic_DNA"/>
</dbReference>
<comment type="subcellular location">
    <subcellularLocation>
        <location evidence="1">Nucleus</location>
    </subcellularLocation>
</comment>
<protein>
    <recommendedName>
        <fullName evidence="8">BEN domain-containing protein</fullName>
    </recommendedName>
</protein>
<sequence length="344" mass="38819">MTLELDAAHALLELRGHRHVFHRNGYERWTRGIEEIVAPPTISNIFNGLITKKLCNDSVQNTSTPKRQTSEGLANKINGTHTITTREIGMQTDIENLLAEVDRLNNIIKDLYKTIEVLQARLKHAAKTTSPIYDSNFYTDTSSDERTKTHNRRTYKRKRTTTNNTNNESSDFDVTMTRFGKPKNTDPEFKISKADSSMKKALKPKNLNKMGGEMISIGDGNAVVPARLLKYMDWTSYTNATRKLLTAVFPRNVLATHSLTGKRSPAFPNKPAKKKLDAALVNDIVQTVVEKCNVPENVVRTSITTKCADESKMFRSRQVSKKKRKALKKENISPSDNTESEFSS</sequence>
<feature type="domain" description="BEN" evidence="8">
    <location>
        <begin position="218"/>
        <end position="314"/>
    </location>
</feature>
<dbReference type="GO" id="GO:0003714">
    <property type="term" value="F:transcription corepressor activity"/>
    <property type="evidence" value="ECO:0007669"/>
    <property type="project" value="InterPro"/>
</dbReference>
<feature type="coiled-coil region" evidence="6">
    <location>
        <begin position="94"/>
        <end position="128"/>
    </location>
</feature>
<feature type="compositionally biased region" description="Basic residues" evidence="7">
    <location>
        <begin position="149"/>
        <end position="160"/>
    </location>
</feature>
<evidence type="ECO:0000256" key="6">
    <source>
        <dbReference type="SAM" id="Coils"/>
    </source>
</evidence>
<dbReference type="AlphaFoldDB" id="A0AAV1K548"/>
<dbReference type="PANTHER" id="PTHR35346">
    <property type="entry name" value="BEN DOMAIN-CONTAINING PROTEIN 6"/>
    <property type="match status" value="1"/>
</dbReference>
<dbReference type="InterPro" id="IPR018379">
    <property type="entry name" value="BEN_domain"/>
</dbReference>
<accession>A0AAV1K548</accession>
<dbReference type="GO" id="GO:0003677">
    <property type="term" value="F:DNA binding"/>
    <property type="evidence" value="ECO:0007669"/>
    <property type="project" value="InterPro"/>
</dbReference>
<evidence type="ECO:0000256" key="5">
    <source>
        <dbReference type="ARBA" id="ARBA00023242"/>
    </source>
</evidence>
<dbReference type="Proteomes" id="UP001497472">
    <property type="component" value="Unassembled WGS sequence"/>
</dbReference>